<dbReference type="PRINTS" id="PR00598">
    <property type="entry name" value="HTHMARR"/>
</dbReference>
<dbReference type="OrthoDB" id="195851at2"/>
<dbReference type="PANTHER" id="PTHR33164:SF89">
    <property type="entry name" value="MARR FAMILY REGULATORY PROTEIN"/>
    <property type="match status" value="1"/>
</dbReference>
<dbReference type="GO" id="GO:0006950">
    <property type="term" value="P:response to stress"/>
    <property type="evidence" value="ECO:0007669"/>
    <property type="project" value="TreeGrafter"/>
</dbReference>
<keyword evidence="1" id="KW-0805">Transcription regulation</keyword>
<dbReference type="SMART" id="SM00347">
    <property type="entry name" value="HTH_MARR"/>
    <property type="match status" value="1"/>
</dbReference>
<dbReference type="Pfam" id="PF01047">
    <property type="entry name" value="MarR"/>
    <property type="match status" value="1"/>
</dbReference>
<dbReference type="EMBL" id="CP040098">
    <property type="protein sequence ID" value="QCQ20775.1"/>
    <property type="molecule type" value="Genomic_DNA"/>
</dbReference>
<evidence type="ECO:0000256" key="3">
    <source>
        <dbReference type="ARBA" id="ARBA00023163"/>
    </source>
</evidence>
<dbReference type="GO" id="GO:0003677">
    <property type="term" value="F:DNA binding"/>
    <property type="evidence" value="ECO:0007669"/>
    <property type="project" value="UniProtKB-KW"/>
</dbReference>
<organism evidence="5 6">
    <name type="scientific">Desulfoglaeba alkanexedens ALDC</name>
    <dbReference type="NCBI Taxonomy" id="980445"/>
    <lineage>
        <taxon>Bacteria</taxon>
        <taxon>Pseudomonadati</taxon>
        <taxon>Thermodesulfobacteriota</taxon>
        <taxon>Syntrophobacteria</taxon>
        <taxon>Syntrophobacterales</taxon>
        <taxon>Syntrophobacteraceae</taxon>
        <taxon>Desulfoglaeba</taxon>
    </lineage>
</organism>
<evidence type="ECO:0000256" key="2">
    <source>
        <dbReference type="ARBA" id="ARBA00023125"/>
    </source>
</evidence>
<evidence type="ECO:0000313" key="5">
    <source>
        <dbReference type="EMBL" id="QCQ20775.1"/>
    </source>
</evidence>
<dbReference type="AlphaFoldDB" id="A0A4P8L1K2"/>
<dbReference type="SUPFAM" id="SSF46785">
    <property type="entry name" value="Winged helix' DNA-binding domain"/>
    <property type="match status" value="1"/>
</dbReference>
<evidence type="ECO:0000313" key="6">
    <source>
        <dbReference type="Proteomes" id="UP000298602"/>
    </source>
</evidence>
<dbReference type="PANTHER" id="PTHR33164">
    <property type="entry name" value="TRANSCRIPTIONAL REGULATOR, MARR FAMILY"/>
    <property type="match status" value="1"/>
</dbReference>
<gene>
    <name evidence="5" type="ORF">FDQ92_00270</name>
</gene>
<protein>
    <submittedName>
        <fullName evidence="5">MarR family transcriptional regulator</fullName>
    </submittedName>
</protein>
<dbReference type="InterPro" id="IPR036388">
    <property type="entry name" value="WH-like_DNA-bd_sf"/>
</dbReference>
<reference evidence="5 6" key="2">
    <citation type="submission" date="2019-05" db="EMBL/GenBank/DDBJ databases">
        <authorList>
            <person name="Suflita J.M."/>
            <person name="Marks C.R."/>
        </authorList>
    </citation>
    <scope>NUCLEOTIDE SEQUENCE [LARGE SCALE GENOMIC DNA]</scope>
    <source>
        <strain evidence="5 6">ALDC</strain>
    </source>
</reference>
<dbReference type="GO" id="GO:0003700">
    <property type="term" value="F:DNA-binding transcription factor activity"/>
    <property type="evidence" value="ECO:0007669"/>
    <property type="project" value="InterPro"/>
</dbReference>
<keyword evidence="3" id="KW-0804">Transcription</keyword>
<dbReference type="PROSITE" id="PS50995">
    <property type="entry name" value="HTH_MARR_2"/>
    <property type="match status" value="1"/>
</dbReference>
<keyword evidence="2" id="KW-0238">DNA-binding</keyword>
<dbReference type="InterPro" id="IPR036390">
    <property type="entry name" value="WH_DNA-bd_sf"/>
</dbReference>
<dbReference type="PROSITE" id="PS01117">
    <property type="entry name" value="HTH_MARR_1"/>
    <property type="match status" value="1"/>
</dbReference>
<name>A0A4P8L1K2_9BACT</name>
<accession>A0A4P8L1K2</accession>
<dbReference type="InterPro" id="IPR023187">
    <property type="entry name" value="Tscrpt_reg_MarR-type_CS"/>
</dbReference>
<dbReference type="InterPro" id="IPR039422">
    <property type="entry name" value="MarR/SlyA-like"/>
</dbReference>
<dbReference type="Proteomes" id="UP000298602">
    <property type="component" value="Chromosome"/>
</dbReference>
<reference evidence="5 6" key="1">
    <citation type="submission" date="2019-05" db="EMBL/GenBank/DDBJ databases">
        <title>The Complete Genome Sequence of the n-alkane-degrading Desulfoglaeba alkanexedens ALDC reveals multiple alkylsuccinate synthase gene clusters.</title>
        <authorList>
            <person name="Callaghan A.V."/>
            <person name="Davidova I.A."/>
            <person name="Duncan K.E."/>
            <person name="Morris B."/>
            <person name="McInerney M.J."/>
        </authorList>
    </citation>
    <scope>NUCLEOTIDE SEQUENCE [LARGE SCALE GENOMIC DNA]</scope>
    <source>
        <strain evidence="5 6">ALDC</strain>
    </source>
</reference>
<evidence type="ECO:0000256" key="1">
    <source>
        <dbReference type="ARBA" id="ARBA00023015"/>
    </source>
</evidence>
<keyword evidence="6" id="KW-1185">Reference proteome</keyword>
<sequence length="160" mass="18319">MVDSMIVHITKRLRQMARELDKRSKYIQENYKITVPQLICLREIYEHGPISLGALTKIVNLNNSTVTGIVDRLERRDLVRRVRISKDRRQIHVEITDNGVAFIEQAPNPLQQGFVEGLQALEKEEVERILWAIEKLVSLLGCEDAPDELPSEKHGAEVLA</sequence>
<dbReference type="KEGG" id="dax:FDQ92_00270"/>
<dbReference type="RefSeq" id="WP_137422745.1">
    <property type="nucleotide sequence ID" value="NZ_CP040098.1"/>
</dbReference>
<dbReference type="Gene3D" id="1.10.10.10">
    <property type="entry name" value="Winged helix-like DNA-binding domain superfamily/Winged helix DNA-binding domain"/>
    <property type="match status" value="1"/>
</dbReference>
<proteinExistence type="predicted"/>
<evidence type="ECO:0000259" key="4">
    <source>
        <dbReference type="PROSITE" id="PS50995"/>
    </source>
</evidence>
<feature type="domain" description="HTH marR-type" evidence="4">
    <location>
        <begin position="6"/>
        <end position="138"/>
    </location>
</feature>
<dbReference type="InterPro" id="IPR000835">
    <property type="entry name" value="HTH_MarR-typ"/>
</dbReference>